<dbReference type="EMBL" id="FX985474">
    <property type="protein sequence ID" value="BAX07481.1"/>
    <property type="molecule type" value="mRNA"/>
</dbReference>
<feature type="transmembrane region" description="Helical" evidence="4">
    <location>
        <begin position="30"/>
        <end position="52"/>
    </location>
</feature>
<keyword evidence="4" id="KW-0812">Transmembrane</keyword>
<dbReference type="Pfam" id="PF01510">
    <property type="entry name" value="Amidase_2"/>
    <property type="match status" value="1"/>
</dbReference>
<dbReference type="AlphaFoldDB" id="A0A1V1FJ04"/>
<dbReference type="GO" id="GO:0008270">
    <property type="term" value="F:zinc ion binding"/>
    <property type="evidence" value="ECO:0007669"/>
    <property type="project" value="InterPro"/>
</dbReference>
<dbReference type="InterPro" id="IPR015510">
    <property type="entry name" value="PGRP"/>
</dbReference>
<evidence type="ECO:0000259" key="5">
    <source>
        <dbReference type="SMART" id="SM00644"/>
    </source>
</evidence>
<keyword evidence="4" id="KW-0472">Membrane</keyword>
<evidence type="ECO:0000256" key="4">
    <source>
        <dbReference type="SAM" id="Phobius"/>
    </source>
</evidence>
<comment type="similarity">
    <text evidence="1">Belongs to the N-acetylmuramoyl-L-alanine amidase 2 family.</text>
</comment>
<evidence type="ECO:0000256" key="2">
    <source>
        <dbReference type="ARBA" id="ARBA00022588"/>
    </source>
</evidence>
<keyword evidence="4" id="KW-1133">Transmembrane helix</keyword>
<evidence type="ECO:0000256" key="1">
    <source>
        <dbReference type="ARBA" id="ARBA00007553"/>
    </source>
</evidence>
<sequence length="235" mass="25740">MIAATSGGTPEEEQPLMAHRVVKRLTSIRVLVVTLLVISTIGAAGIGLWMFIGTMGRGGTSGTPFRLVNRSTWGARIPIHTTPLPHPPATYAVIIHTASDTCDTLASCSAEVREIQKLLMDHKHFDDIAFSFLVGGDGQTYEGRGWDVQGAFARMVNNKSLGIAFIGNFDKTEPPKQQLEEAEALLEVSVKSKKLSSDYILVAHRQVSETVSPGEALFKILKTWPHWKDCYMESC</sequence>
<dbReference type="FunFam" id="3.40.80.10:FF:000001">
    <property type="entry name" value="Peptidoglycan recognition protein 1"/>
    <property type="match status" value="1"/>
</dbReference>
<dbReference type="SMART" id="SM00644">
    <property type="entry name" value="Ami_2"/>
    <property type="match status" value="1"/>
</dbReference>
<reference evidence="7" key="1">
    <citation type="journal article" date="2017" name="PLoS ONE">
        <title>Caste-, sex-, and age-dependent expression of immune-related genes in a Japanese subterranean termite, Reticulitermes speratus.</title>
        <authorList>
            <person name="Mitaka Y."/>
            <person name="Kobayashi K."/>
            <person name="Matsuura K."/>
        </authorList>
    </citation>
    <scope>NUCLEOTIDE SEQUENCE</scope>
    <source>
        <tissue evidence="7">Whole body</tissue>
    </source>
</reference>
<dbReference type="GO" id="GO:0045087">
    <property type="term" value="P:innate immune response"/>
    <property type="evidence" value="ECO:0007669"/>
    <property type="project" value="UniProtKB-KW"/>
</dbReference>
<evidence type="ECO:0000313" key="7">
    <source>
        <dbReference type="EMBL" id="BAX07481.1"/>
    </source>
</evidence>
<gene>
    <name evidence="7" type="primary">PGRP SD</name>
</gene>
<keyword evidence="2" id="KW-0399">Innate immunity</keyword>
<accession>A0A1V1FJ04</accession>
<dbReference type="PANTHER" id="PTHR11022">
    <property type="entry name" value="PEPTIDOGLYCAN RECOGNITION PROTEIN"/>
    <property type="match status" value="1"/>
</dbReference>
<dbReference type="InterPro" id="IPR036505">
    <property type="entry name" value="Amidase/PGRP_sf"/>
</dbReference>
<dbReference type="InterPro" id="IPR002502">
    <property type="entry name" value="Amidase_domain"/>
</dbReference>
<dbReference type="CDD" id="cd06583">
    <property type="entry name" value="PGRP"/>
    <property type="match status" value="1"/>
</dbReference>
<evidence type="ECO:0000259" key="6">
    <source>
        <dbReference type="SMART" id="SM00701"/>
    </source>
</evidence>
<organism evidence="7">
    <name type="scientific">Reticulitermes speratus</name>
    <dbReference type="NCBI Taxonomy" id="60591"/>
    <lineage>
        <taxon>Eukaryota</taxon>
        <taxon>Metazoa</taxon>
        <taxon>Ecdysozoa</taxon>
        <taxon>Arthropoda</taxon>
        <taxon>Hexapoda</taxon>
        <taxon>Insecta</taxon>
        <taxon>Pterygota</taxon>
        <taxon>Neoptera</taxon>
        <taxon>Polyneoptera</taxon>
        <taxon>Dictyoptera</taxon>
        <taxon>Blattodea</taxon>
        <taxon>Blattoidea</taxon>
        <taxon>Termitoidae</taxon>
        <taxon>Rhinotermitidae</taxon>
        <taxon>Reticulitermes</taxon>
        <taxon>Frontotermes</taxon>
    </lineage>
</organism>
<dbReference type="SUPFAM" id="SSF55846">
    <property type="entry name" value="N-acetylmuramoyl-L-alanine amidase-like"/>
    <property type="match status" value="1"/>
</dbReference>
<name>A0A1V1FJ04_9NEOP</name>
<keyword evidence="3" id="KW-0391">Immunity</keyword>
<proteinExistence type="evidence at transcript level"/>
<protein>
    <submittedName>
        <fullName evidence="7">Putative peptidoglycan recognition protein SD</fullName>
    </submittedName>
</protein>
<dbReference type="SMART" id="SM00701">
    <property type="entry name" value="PGRP"/>
    <property type="match status" value="1"/>
</dbReference>
<feature type="domain" description="Peptidoglycan recognition protein family" evidence="6">
    <location>
        <begin position="65"/>
        <end position="208"/>
    </location>
</feature>
<feature type="domain" description="N-acetylmuramoyl-L-alanine amidase" evidence="5">
    <location>
        <begin position="77"/>
        <end position="214"/>
    </location>
</feature>
<dbReference type="GO" id="GO:0009253">
    <property type="term" value="P:peptidoglycan catabolic process"/>
    <property type="evidence" value="ECO:0007669"/>
    <property type="project" value="InterPro"/>
</dbReference>
<dbReference type="PANTHER" id="PTHR11022:SF41">
    <property type="entry name" value="PEPTIDOGLYCAN-RECOGNITION PROTEIN LC-RELATED"/>
    <property type="match status" value="1"/>
</dbReference>
<dbReference type="GO" id="GO:0008745">
    <property type="term" value="F:N-acetylmuramoyl-L-alanine amidase activity"/>
    <property type="evidence" value="ECO:0007669"/>
    <property type="project" value="InterPro"/>
</dbReference>
<evidence type="ECO:0000256" key="3">
    <source>
        <dbReference type="ARBA" id="ARBA00022859"/>
    </source>
</evidence>
<dbReference type="InterPro" id="IPR006619">
    <property type="entry name" value="PGRP_domain_met/bac"/>
</dbReference>
<dbReference type="Gene3D" id="3.40.80.10">
    <property type="entry name" value="Peptidoglycan recognition protein-like"/>
    <property type="match status" value="1"/>
</dbReference>